<name>A0A3A8EFL4_9GAMM</name>
<dbReference type="Pfam" id="PF12833">
    <property type="entry name" value="HTH_18"/>
    <property type="match status" value="1"/>
</dbReference>
<dbReference type="EMBL" id="RAXU01000012">
    <property type="protein sequence ID" value="RKG32878.1"/>
    <property type="molecule type" value="Genomic_DNA"/>
</dbReference>
<gene>
    <name evidence="7" type="ORF">D7V21_10370</name>
</gene>
<keyword evidence="5" id="KW-0804">Transcription</keyword>
<dbReference type="GO" id="GO:0043565">
    <property type="term" value="F:sequence-specific DNA binding"/>
    <property type="evidence" value="ECO:0007669"/>
    <property type="project" value="InterPro"/>
</dbReference>
<dbReference type="Pfam" id="PF02311">
    <property type="entry name" value="AraC_binding"/>
    <property type="match status" value="1"/>
</dbReference>
<evidence type="ECO:0000313" key="7">
    <source>
        <dbReference type="EMBL" id="RKG32878.1"/>
    </source>
</evidence>
<evidence type="ECO:0000259" key="6">
    <source>
        <dbReference type="PROSITE" id="PS01124"/>
    </source>
</evidence>
<dbReference type="PANTHER" id="PTHR11019:SF190">
    <property type="entry name" value="ARAC-FAMILY REGULATORY PROTEIN"/>
    <property type="match status" value="1"/>
</dbReference>
<evidence type="ECO:0000256" key="5">
    <source>
        <dbReference type="ARBA" id="ARBA00023163"/>
    </source>
</evidence>
<dbReference type="Proteomes" id="UP000269001">
    <property type="component" value="Unassembled WGS sequence"/>
</dbReference>
<dbReference type="PROSITE" id="PS01124">
    <property type="entry name" value="HTH_ARAC_FAMILY_2"/>
    <property type="match status" value="1"/>
</dbReference>
<comment type="caution">
    <text evidence="7">The sequence shown here is derived from an EMBL/GenBank/DDBJ whole genome shotgun (WGS) entry which is preliminary data.</text>
</comment>
<evidence type="ECO:0000256" key="4">
    <source>
        <dbReference type="ARBA" id="ARBA00023159"/>
    </source>
</evidence>
<dbReference type="InterPro" id="IPR020449">
    <property type="entry name" value="Tscrpt_reg_AraC-type_HTH"/>
</dbReference>
<keyword evidence="8" id="KW-1185">Reference proteome</keyword>
<accession>A0A3A8EFL4</accession>
<proteinExistence type="predicted"/>
<evidence type="ECO:0000256" key="1">
    <source>
        <dbReference type="ARBA" id="ARBA00022491"/>
    </source>
</evidence>
<evidence type="ECO:0000313" key="8">
    <source>
        <dbReference type="Proteomes" id="UP000269001"/>
    </source>
</evidence>
<keyword evidence="2" id="KW-0805">Transcription regulation</keyword>
<keyword evidence="4" id="KW-0010">Activator</keyword>
<dbReference type="FunFam" id="1.10.10.60:FF:000132">
    <property type="entry name" value="AraC family transcriptional regulator"/>
    <property type="match status" value="1"/>
</dbReference>
<dbReference type="InterPro" id="IPR011051">
    <property type="entry name" value="RmlC_Cupin_sf"/>
</dbReference>
<evidence type="ECO:0000256" key="3">
    <source>
        <dbReference type="ARBA" id="ARBA00023125"/>
    </source>
</evidence>
<dbReference type="RefSeq" id="WP_120370436.1">
    <property type="nucleotide sequence ID" value="NZ_BKYM01000014.1"/>
</dbReference>
<dbReference type="InterPro" id="IPR018060">
    <property type="entry name" value="HTH_AraC"/>
</dbReference>
<keyword evidence="3" id="KW-0238">DNA-binding</keyword>
<sequence>MKKTAHLVRNFLEIPACNNIPAPLWCQVRDAPAETIYPQHEHAWGEFIYAYHGVLEVNVDSIHYLTPPPYGLWLPPHLKHSGLNRTKVTHCTVYIHESLCQHMPKHAGILLSSALVPAIMEHLKNNVVAQTSPDEHLRLLYVLLDQLRHAQIVGSYLPTTSHPLLQAILEHLKQNPSDHRSLAELAQLVNTSERTLARYSQSELGMSLHEWRQRLRVMQALPLLEQGHTVESIALDLGYASATAFINLFKRWMGLTPDQFRKTFSAW</sequence>
<dbReference type="SUPFAM" id="SSF51182">
    <property type="entry name" value="RmlC-like cupins"/>
    <property type="match status" value="1"/>
</dbReference>
<dbReference type="PROSITE" id="PS00041">
    <property type="entry name" value="HTH_ARAC_FAMILY_1"/>
    <property type="match status" value="1"/>
</dbReference>
<reference evidence="7 8" key="1">
    <citation type="submission" date="2018-09" db="EMBL/GenBank/DDBJ databases">
        <title>The draft genome of Acinetobacter spp. strains.</title>
        <authorList>
            <person name="Qin J."/>
            <person name="Feng Y."/>
            <person name="Zong Z."/>
        </authorList>
    </citation>
    <scope>NUCLEOTIDE SEQUENCE [LARGE SCALE GENOMIC DNA]</scope>
    <source>
        <strain evidence="7 8">WCHAc060096</strain>
    </source>
</reference>
<dbReference type="GO" id="GO:0003700">
    <property type="term" value="F:DNA-binding transcription factor activity"/>
    <property type="evidence" value="ECO:0007669"/>
    <property type="project" value="InterPro"/>
</dbReference>
<dbReference type="AlphaFoldDB" id="A0A3A8EFL4"/>
<dbReference type="Gene3D" id="1.10.10.60">
    <property type="entry name" value="Homeodomain-like"/>
    <property type="match status" value="1"/>
</dbReference>
<dbReference type="InterPro" id="IPR018062">
    <property type="entry name" value="HTH_AraC-typ_CS"/>
</dbReference>
<protein>
    <submittedName>
        <fullName evidence="7">AraC family transcriptional regulator</fullName>
    </submittedName>
</protein>
<keyword evidence="1" id="KW-0678">Repressor</keyword>
<evidence type="ECO:0000256" key="2">
    <source>
        <dbReference type="ARBA" id="ARBA00023015"/>
    </source>
</evidence>
<dbReference type="PRINTS" id="PR00032">
    <property type="entry name" value="HTHARAC"/>
</dbReference>
<organism evidence="7 8">
    <name type="scientific">Acinetobacter guerrae</name>
    <dbReference type="NCBI Taxonomy" id="1843371"/>
    <lineage>
        <taxon>Bacteria</taxon>
        <taxon>Pseudomonadati</taxon>
        <taxon>Pseudomonadota</taxon>
        <taxon>Gammaproteobacteria</taxon>
        <taxon>Moraxellales</taxon>
        <taxon>Moraxellaceae</taxon>
        <taxon>Acinetobacter</taxon>
    </lineage>
</organism>
<dbReference type="SUPFAM" id="SSF46689">
    <property type="entry name" value="Homeodomain-like"/>
    <property type="match status" value="1"/>
</dbReference>
<dbReference type="PANTHER" id="PTHR11019">
    <property type="entry name" value="HTH-TYPE TRANSCRIPTIONAL REGULATOR NIMR"/>
    <property type="match status" value="1"/>
</dbReference>
<dbReference type="SMART" id="SM00342">
    <property type="entry name" value="HTH_ARAC"/>
    <property type="match status" value="1"/>
</dbReference>
<dbReference type="CDD" id="cd06124">
    <property type="entry name" value="cupin_NimR-like_N"/>
    <property type="match status" value="1"/>
</dbReference>
<feature type="domain" description="HTH araC/xylS-type" evidence="6">
    <location>
        <begin position="162"/>
        <end position="263"/>
    </location>
</feature>
<dbReference type="InterPro" id="IPR003313">
    <property type="entry name" value="AraC-bd"/>
</dbReference>
<dbReference type="InterPro" id="IPR009057">
    <property type="entry name" value="Homeodomain-like_sf"/>
</dbReference>